<evidence type="ECO:0000256" key="1">
    <source>
        <dbReference type="SAM" id="MobiDB-lite"/>
    </source>
</evidence>
<name>A0A0A9HJB9_ARUDO</name>
<feature type="compositionally biased region" description="Low complexity" evidence="1">
    <location>
        <begin position="47"/>
        <end position="104"/>
    </location>
</feature>
<proteinExistence type="predicted"/>
<feature type="compositionally biased region" description="Acidic residues" evidence="1">
    <location>
        <begin position="130"/>
        <end position="141"/>
    </location>
</feature>
<protein>
    <submittedName>
        <fullName evidence="2">Uncharacterized protein</fullName>
    </submittedName>
</protein>
<reference evidence="2" key="2">
    <citation type="journal article" date="2015" name="Data Brief">
        <title>Shoot transcriptome of the giant reed, Arundo donax.</title>
        <authorList>
            <person name="Barrero R.A."/>
            <person name="Guerrero F.D."/>
            <person name="Moolhuijzen P."/>
            <person name="Goolsby J.A."/>
            <person name="Tidwell J."/>
            <person name="Bellgard S.E."/>
            <person name="Bellgard M.I."/>
        </authorList>
    </citation>
    <scope>NUCLEOTIDE SEQUENCE</scope>
    <source>
        <tissue evidence="2">Shoot tissue taken approximately 20 cm above the soil surface</tissue>
    </source>
</reference>
<dbReference type="AlphaFoldDB" id="A0A0A9HJB9"/>
<dbReference type="EMBL" id="GBRH01162945">
    <property type="protein sequence ID" value="JAE34951.1"/>
    <property type="molecule type" value="Transcribed_RNA"/>
</dbReference>
<sequence length="147" mass="14627">MLTFTYQHPASLLSSPSPLVFVALAANVSFQRLGTGGHPTTCALAARGAPAAASATPFSSPFTPPAASSAAASRFPESANPRLAPPLGGAGPRVSAASTCSASARRPGDSDPGSPRRSARCGPAASPAAGEEEDEQDDEEAAAPRPM</sequence>
<reference evidence="2" key="1">
    <citation type="submission" date="2014-09" db="EMBL/GenBank/DDBJ databases">
        <authorList>
            <person name="Magalhaes I.L.F."/>
            <person name="Oliveira U."/>
            <person name="Santos F.R."/>
            <person name="Vidigal T.H.D.A."/>
            <person name="Brescovit A.D."/>
            <person name="Santos A.J."/>
        </authorList>
    </citation>
    <scope>NUCLEOTIDE SEQUENCE</scope>
    <source>
        <tissue evidence="2">Shoot tissue taken approximately 20 cm above the soil surface</tissue>
    </source>
</reference>
<evidence type="ECO:0000313" key="2">
    <source>
        <dbReference type="EMBL" id="JAE34951.1"/>
    </source>
</evidence>
<organism evidence="2">
    <name type="scientific">Arundo donax</name>
    <name type="common">Giant reed</name>
    <name type="synonym">Donax arundinaceus</name>
    <dbReference type="NCBI Taxonomy" id="35708"/>
    <lineage>
        <taxon>Eukaryota</taxon>
        <taxon>Viridiplantae</taxon>
        <taxon>Streptophyta</taxon>
        <taxon>Embryophyta</taxon>
        <taxon>Tracheophyta</taxon>
        <taxon>Spermatophyta</taxon>
        <taxon>Magnoliopsida</taxon>
        <taxon>Liliopsida</taxon>
        <taxon>Poales</taxon>
        <taxon>Poaceae</taxon>
        <taxon>PACMAD clade</taxon>
        <taxon>Arundinoideae</taxon>
        <taxon>Arundineae</taxon>
        <taxon>Arundo</taxon>
    </lineage>
</organism>
<accession>A0A0A9HJB9</accession>
<feature type="region of interest" description="Disordered" evidence="1">
    <location>
        <begin position="47"/>
        <end position="147"/>
    </location>
</feature>